<evidence type="ECO:0000313" key="1">
    <source>
        <dbReference type="EMBL" id="XBS20692.1"/>
    </source>
</evidence>
<name>A0AAU7NUN9_9GAMM</name>
<protein>
    <submittedName>
        <fullName evidence="1">Uncharacterized protein</fullName>
    </submittedName>
</protein>
<sequence length="70" mass="7614">MKAEKFVVNVPADGLVELNLAQYASQQVVIAVSPACQAESHENGLLKAQERSGFAQNVLASRDEDVWNDL</sequence>
<dbReference type="KEGG" id="mech:Q9L42_000755"/>
<dbReference type="RefSeq" id="WP_305906535.1">
    <property type="nucleotide sequence ID" value="NZ_CP157743.1"/>
</dbReference>
<proteinExistence type="predicted"/>
<evidence type="ECO:0000313" key="2">
    <source>
        <dbReference type="Proteomes" id="UP001225378"/>
    </source>
</evidence>
<dbReference type="Proteomes" id="UP001225378">
    <property type="component" value="Chromosome"/>
</dbReference>
<dbReference type="EMBL" id="CP157743">
    <property type="protein sequence ID" value="XBS20692.1"/>
    <property type="molecule type" value="Genomic_DNA"/>
</dbReference>
<dbReference type="AlphaFoldDB" id="A0AAU7NUN9"/>
<reference evidence="1 2" key="1">
    <citation type="journal article" date="2024" name="Microbiology">
        <title>Methylomarinum rosea sp. nov., a novel halophilic methanotrophic bacterium from the hypersaline Lake Elton.</title>
        <authorList>
            <person name="Suleimanov R.Z."/>
            <person name="Oshkin I.Y."/>
            <person name="Danilova O.V."/>
            <person name="Suzina N.E."/>
            <person name="Dedysh S.N."/>
        </authorList>
    </citation>
    <scope>NUCLEOTIDE SEQUENCE [LARGE SCALE GENOMIC DNA]</scope>
    <source>
        <strain evidence="1 2">Ch1-1</strain>
    </source>
</reference>
<keyword evidence="2" id="KW-1185">Reference proteome</keyword>
<accession>A0AAU7NUN9</accession>
<gene>
    <name evidence="1" type="ORF">Q9L42_000755</name>
</gene>
<organism evidence="1 2">
    <name type="scientific">Methylomarinum roseum</name>
    <dbReference type="NCBI Taxonomy" id="3067653"/>
    <lineage>
        <taxon>Bacteria</taxon>
        <taxon>Pseudomonadati</taxon>
        <taxon>Pseudomonadota</taxon>
        <taxon>Gammaproteobacteria</taxon>
        <taxon>Methylococcales</taxon>
        <taxon>Methylococcaceae</taxon>
        <taxon>Methylomarinum</taxon>
    </lineage>
</organism>